<feature type="transmembrane region" description="Helical" evidence="1">
    <location>
        <begin position="16"/>
        <end position="36"/>
    </location>
</feature>
<keyword evidence="1" id="KW-0812">Transmembrane</keyword>
<protein>
    <recommendedName>
        <fullName evidence="4">DUF2939 domain-containing protein</fullName>
    </recommendedName>
</protein>
<dbReference type="OrthoDB" id="9971667at2"/>
<dbReference type="KEGG" id="tig:THII_0769"/>
<organism evidence="2 3">
    <name type="scientific">Thioploca ingrica</name>
    <dbReference type="NCBI Taxonomy" id="40754"/>
    <lineage>
        <taxon>Bacteria</taxon>
        <taxon>Pseudomonadati</taxon>
        <taxon>Pseudomonadota</taxon>
        <taxon>Gammaproteobacteria</taxon>
        <taxon>Thiotrichales</taxon>
        <taxon>Thiotrichaceae</taxon>
        <taxon>Thioploca</taxon>
    </lineage>
</organism>
<evidence type="ECO:0000313" key="2">
    <source>
        <dbReference type="EMBL" id="BAP55066.1"/>
    </source>
</evidence>
<gene>
    <name evidence="2" type="ORF">THII_0769</name>
</gene>
<keyword evidence="3" id="KW-1185">Reference proteome</keyword>
<dbReference type="EMBL" id="AP014633">
    <property type="protein sequence ID" value="BAP55066.1"/>
    <property type="molecule type" value="Genomic_DNA"/>
</dbReference>
<dbReference type="HOGENOM" id="CLU_1610019_0_0_6"/>
<keyword evidence="1" id="KW-0472">Membrane</keyword>
<dbReference type="AlphaFoldDB" id="A0A090BUG5"/>
<evidence type="ECO:0008006" key="4">
    <source>
        <dbReference type="Google" id="ProtNLM"/>
    </source>
</evidence>
<evidence type="ECO:0000256" key="1">
    <source>
        <dbReference type="SAM" id="Phobius"/>
    </source>
</evidence>
<proteinExistence type="predicted"/>
<accession>A0A090BUG5</accession>
<reference evidence="2 3" key="1">
    <citation type="journal article" date="2014" name="ISME J.">
        <title>Ecophysiology of Thioploca ingrica as revealed by the complete genome sequence supplemented with proteomic evidence.</title>
        <authorList>
            <person name="Kojima H."/>
            <person name="Ogura Y."/>
            <person name="Yamamoto N."/>
            <person name="Togashi T."/>
            <person name="Mori H."/>
            <person name="Watanabe T."/>
            <person name="Nemoto F."/>
            <person name="Kurokawa K."/>
            <person name="Hayashi T."/>
            <person name="Fukui M."/>
        </authorList>
    </citation>
    <scope>NUCLEOTIDE SEQUENCE [LARGE SCALE GENOMIC DNA]</scope>
</reference>
<name>A0A090BUG5_9GAMM</name>
<keyword evidence="1" id="KW-1133">Transmembrane helix</keyword>
<dbReference type="Proteomes" id="UP000031623">
    <property type="component" value="Chromosome"/>
</dbReference>
<evidence type="ECO:0000313" key="3">
    <source>
        <dbReference type="Proteomes" id="UP000031623"/>
    </source>
</evidence>
<sequence length="165" mass="18778">MYLLTLLHSFLTTLKGFIILLLLFIGIGIGFGTTSLQQLNQGSRQFVDTTMLSLLTHWDNSEFFTYASDRLQQRLTGIQLQQMKGVFNQLGHLLNYQGAIGGIFHSPTTWWQVGARYKIQANFEGGKLIALITLIKQEGHWAIGQFDYRCNFYPIEKKVGSLMLI</sequence>